<dbReference type="Gene3D" id="2.40.37.10">
    <property type="entry name" value="Lyase, Ornithine Decarboxylase, Chain A, domain 1"/>
    <property type="match status" value="1"/>
</dbReference>
<dbReference type="Proteomes" id="UP001157125">
    <property type="component" value="Unassembled WGS sequence"/>
</dbReference>
<feature type="region of interest" description="Disordered" evidence="1">
    <location>
        <begin position="97"/>
        <end position="139"/>
    </location>
</feature>
<evidence type="ECO:0000313" key="2">
    <source>
        <dbReference type="EMBL" id="GMA36905.1"/>
    </source>
</evidence>
<gene>
    <name evidence="2" type="ORF">GCM10025876_31090</name>
</gene>
<accession>A0ABQ6IGJ6</accession>
<dbReference type="Gene3D" id="3.20.20.10">
    <property type="entry name" value="Alanine racemase"/>
    <property type="match status" value="1"/>
</dbReference>
<proteinExistence type="predicted"/>
<dbReference type="RefSeq" id="WP_284328833.1">
    <property type="nucleotide sequence ID" value="NZ_BSUN01000001.1"/>
</dbReference>
<evidence type="ECO:0008006" key="4">
    <source>
        <dbReference type="Google" id="ProtNLM"/>
    </source>
</evidence>
<comment type="caution">
    <text evidence="2">The sequence shown here is derived from an EMBL/GenBank/DDBJ whole genome shotgun (WGS) entry which is preliminary data.</text>
</comment>
<evidence type="ECO:0000313" key="3">
    <source>
        <dbReference type="Proteomes" id="UP001157125"/>
    </source>
</evidence>
<name>A0ABQ6IGJ6_9MICO</name>
<dbReference type="EMBL" id="BSUN01000001">
    <property type="protein sequence ID" value="GMA36905.1"/>
    <property type="molecule type" value="Genomic_DNA"/>
</dbReference>
<dbReference type="InterPro" id="IPR029066">
    <property type="entry name" value="PLP-binding_barrel"/>
</dbReference>
<protein>
    <recommendedName>
        <fullName evidence="4">Orn/DAP/Arg decarboxylase 2 N-terminal domain-containing protein</fullName>
    </recommendedName>
</protein>
<dbReference type="InterPro" id="IPR009006">
    <property type="entry name" value="Ala_racemase/Decarboxylase_C"/>
</dbReference>
<sequence>MAEVHGVSPLTGRTEPWMEDLLADADACAALVAEYGSPVNVLDFGPLTRNTSELVDAAASEGVRLGVFVARKANKALGLVHAAREAGLGVDVASLAEPCPKPRRGDAGRAGHRHCRREVPGAPRGRRPRRGDREPRQRG</sequence>
<reference evidence="3" key="1">
    <citation type="journal article" date="2019" name="Int. J. Syst. Evol. Microbiol.">
        <title>The Global Catalogue of Microorganisms (GCM) 10K type strain sequencing project: providing services to taxonomists for standard genome sequencing and annotation.</title>
        <authorList>
            <consortium name="The Broad Institute Genomics Platform"/>
            <consortium name="The Broad Institute Genome Sequencing Center for Infectious Disease"/>
            <person name="Wu L."/>
            <person name="Ma J."/>
        </authorList>
    </citation>
    <scope>NUCLEOTIDE SEQUENCE [LARGE SCALE GENOMIC DNA]</scope>
    <source>
        <strain evidence="3">NBRC 112299</strain>
    </source>
</reference>
<evidence type="ECO:0000256" key="1">
    <source>
        <dbReference type="SAM" id="MobiDB-lite"/>
    </source>
</evidence>
<organism evidence="2 3">
    <name type="scientific">Demequina litorisediminis</name>
    <dbReference type="NCBI Taxonomy" id="1849022"/>
    <lineage>
        <taxon>Bacteria</taxon>
        <taxon>Bacillati</taxon>
        <taxon>Actinomycetota</taxon>
        <taxon>Actinomycetes</taxon>
        <taxon>Micrococcales</taxon>
        <taxon>Demequinaceae</taxon>
        <taxon>Demequina</taxon>
    </lineage>
</organism>
<dbReference type="SUPFAM" id="SSF51419">
    <property type="entry name" value="PLP-binding barrel"/>
    <property type="match status" value="1"/>
</dbReference>
<keyword evidence="3" id="KW-1185">Reference proteome</keyword>